<feature type="region of interest" description="Disordered" evidence="1">
    <location>
        <begin position="27"/>
        <end position="49"/>
    </location>
</feature>
<accession>Q2W075</accession>
<dbReference type="AlphaFoldDB" id="Q2W075"/>
<feature type="compositionally biased region" description="Low complexity" evidence="1">
    <location>
        <begin position="34"/>
        <end position="49"/>
    </location>
</feature>
<dbReference type="Proteomes" id="UP000007058">
    <property type="component" value="Chromosome"/>
</dbReference>
<sequence length="87" mass="9221">MNRPPTTLSTTIWPSMKLITAPMPKAAAAPNRVSAQAAPSPATKAASRPSARAFLMHRMPTGPMGAAMAKPMAIPRRNEMTGSTRHL</sequence>
<gene>
    <name evidence="2" type="ordered locus">amb3946</name>
</gene>
<organism evidence="2 3">
    <name type="scientific">Paramagnetospirillum magneticum (strain ATCC 700264 / AMB-1)</name>
    <name type="common">Magnetospirillum magneticum</name>
    <dbReference type="NCBI Taxonomy" id="342108"/>
    <lineage>
        <taxon>Bacteria</taxon>
        <taxon>Pseudomonadati</taxon>
        <taxon>Pseudomonadota</taxon>
        <taxon>Alphaproteobacteria</taxon>
        <taxon>Rhodospirillales</taxon>
        <taxon>Magnetospirillaceae</taxon>
        <taxon>Paramagnetospirillum</taxon>
    </lineage>
</organism>
<evidence type="ECO:0000313" key="3">
    <source>
        <dbReference type="Proteomes" id="UP000007058"/>
    </source>
</evidence>
<dbReference type="EMBL" id="AP007255">
    <property type="protein sequence ID" value="BAE52750.1"/>
    <property type="molecule type" value="Genomic_DNA"/>
</dbReference>
<proteinExistence type="predicted"/>
<name>Q2W075_PARM1</name>
<evidence type="ECO:0000313" key="2">
    <source>
        <dbReference type="EMBL" id="BAE52750.1"/>
    </source>
</evidence>
<dbReference type="STRING" id="342108.amb3946"/>
<dbReference type="KEGG" id="mag:amb3946"/>
<feature type="region of interest" description="Disordered" evidence="1">
    <location>
        <begin position="61"/>
        <end position="87"/>
    </location>
</feature>
<reference evidence="2 3" key="1">
    <citation type="journal article" date="2005" name="DNA Res.">
        <title>Complete genome sequence of the facultative anaerobic magnetotactic bacterium Magnetospirillum sp. strain AMB-1.</title>
        <authorList>
            <person name="Matsunaga T."/>
            <person name="Okamura Y."/>
            <person name="Fukuda Y."/>
            <person name="Wahyudi A.T."/>
            <person name="Murase Y."/>
            <person name="Takeyama H."/>
        </authorList>
    </citation>
    <scope>NUCLEOTIDE SEQUENCE [LARGE SCALE GENOMIC DNA]</scope>
    <source>
        <strain evidence="3">ATCC 700264 / AMB-1</strain>
    </source>
</reference>
<evidence type="ECO:0000256" key="1">
    <source>
        <dbReference type="SAM" id="MobiDB-lite"/>
    </source>
</evidence>
<feature type="compositionally biased region" description="Low complexity" evidence="1">
    <location>
        <begin position="61"/>
        <end position="75"/>
    </location>
</feature>
<keyword evidence="3" id="KW-1185">Reference proteome</keyword>
<dbReference type="HOGENOM" id="CLU_2479657_0_0_5"/>
<protein>
    <submittedName>
        <fullName evidence="2">Uncharacterized protein</fullName>
    </submittedName>
</protein>